<dbReference type="GO" id="GO:1901170">
    <property type="term" value="P:naphthalene catabolic process"/>
    <property type="evidence" value="ECO:0007669"/>
    <property type="project" value="InterPro"/>
</dbReference>
<dbReference type="PIRSF" id="PIRSF006386">
    <property type="entry name" value="HCCAis_GSTk"/>
    <property type="match status" value="1"/>
</dbReference>
<organism evidence="4 5">
    <name type="scientific">Melaminivora suipulveris</name>
    <dbReference type="NCBI Taxonomy" id="2109913"/>
    <lineage>
        <taxon>Bacteria</taxon>
        <taxon>Pseudomonadati</taxon>
        <taxon>Pseudomonadota</taxon>
        <taxon>Betaproteobacteria</taxon>
        <taxon>Burkholderiales</taxon>
        <taxon>Comamonadaceae</taxon>
        <taxon>Melaminivora</taxon>
    </lineage>
</organism>
<dbReference type="GO" id="GO:0004364">
    <property type="term" value="F:glutathione transferase activity"/>
    <property type="evidence" value="ECO:0007669"/>
    <property type="project" value="TreeGrafter"/>
</dbReference>
<dbReference type="InterPro" id="IPR036249">
    <property type="entry name" value="Thioredoxin-like_sf"/>
</dbReference>
<reference evidence="4 5" key="1">
    <citation type="submission" date="2018-03" db="EMBL/GenBank/DDBJ databases">
        <title>Genome sequencing of Melaminivora sp.</title>
        <authorList>
            <person name="Kim S.-J."/>
            <person name="Heo J."/>
            <person name="Ahn J.-H."/>
            <person name="Kwon S.-W."/>
        </authorList>
    </citation>
    <scope>NUCLEOTIDE SEQUENCE [LARGE SCALE GENOMIC DNA]</scope>
    <source>
        <strain evidence="4 5">SC2-9</strain>
    </source>
</reference>
<evidence type="ECO:0000313" key="5">
    <source>
        <dbReference type="Proteomes" id="UP000237925"/>
    </source>
</evidence>
<keyword evidence="5" id="KW-1185">Reference proteome</keyword>
<dbReference type="CDD" id="cd03022">
    <property type="entry name" value="DsbA_HCCA_Iso"/>
    <property type="match status" value="1"/>
</dbReference>
<dbReference type="GO" id="GO:0006749">
    <property type="term" value="P:glutathione metabolic process"/>
    <property type="evidence" value="ECO:0007669"/>
    <property type="project" value="TreeGrafter"/>
</dbReference>
<proteinExistence type="inferred from homology"/>
<evidence type="ECO:0000259" key="3">
    <source>
        <dbReference type="Pfam" id="PF01323"/>
    </source>
</evidence>
<comment type="catalytic activity">
    <reaction evidence="1">
        <text>2-hydroxychromene-2-carboxylate = (3E)-4-(2-hydroxyphenyl)-2-oxobut-3-enoate</text>
        <dbReference type="Rhea" id="RHEA:27401"/>
        <dbReference type="ChEBI" id="CHEBI:59350"/>
        <dbReference type="ChEBI" id="CHEBI:59353"/>
        <dbReference type="EC" id="5.99.1.4"/>
    </reaction>
</comment>
<dbReference type="OrthoDB" id="8560325at2"/>
<comment type="similarity">
    <text evidence="1">Belongs to the GST superfamily. NadH family.</text>
</comment>
<dbReference type="Pfam" id="PF01323">
    <property type="entry name" value="DSBA"/>
    <property type="match status" value="1"/>
</dbReference>
<feature type="active site" description="Nucleophile" evidence="2">
    <location>
        <position position="14"/>
    </location>
</feature>
<dbReference type="AlphaFoldDB" id="A0A2R3QGG5"/>
<dbReference type="RefSeq" id="WP_106685254.1">
    <property type="nucleotide sequence ID" value="NZ_CP027667.1"/>
</dbReference>
<dbReference type="Proteomes" id="UP000237925">
    <property type="component" value="Chromosome"/>
</dbReference>
<gene>
    <name evidence="4" type="ORF">C6568_17725</name>
</gene>
<dbReference type="Gene3D" id="3.40.30.10">
    <property type="entry name" value="Glutaredoxin"/>
    <property type="match status" value="1"/>
</dbReference>
<dbReference type="SUPFAM" id="SSF52833">
    <property type="entry name" value="Thioredoxin-like"/>
    <property type="match status" value="1"/>
</dbReference>
<name>A0A2R3QGG5_9BURK</name>
<dbReference type="EMBL" id="CP027667">
    <property type="protein sequence ID" value="AVO50861.1"/>
    <property type="molecule type" value="Genomic_DNA"/>
</dbReference>
<sequence>MTDKTLEFLFDFGSPNAYLVHKVLPQVEARLGARFDYVPVLLGGLFKQANNRSPMEAYAQIPHKLAYERLEMRRFIARHGLQEFRMNPHFPVNTLQIMRGAVAARTLGCFERYVDTVFASMWERGRDMADVQVIAAELDGAGLDAQALLAASQTPEVKQELQHATQHAYERGAFGIPTFFVGSEMFFGKDRLRDVEEQAERAAAR</sequence>
<protein>
    <recommendedName>
        <fullName evidence="1">2-hydroxychromene-2-carboxylate isomerase</fullName>
        <ecNumber evidence="1">5.99.1.4</ecNumber>
    </recommendedName>
</protein>
<dbReference type="InterPro" id="IPR001853">
    <property type="entry name" value="DSBA-like_thioredoxin_dom"/>
</dbReference>
<evidence type="ECO:0000256" key="1">
    <source>
        <dbReference type="PIRNR" id="PIRNR006386"/>
    </source>
</evidence>
<feature type="domain" description="DSBA-like thioredoxin" evidence="3">
    <location>
        <begin position="5"/>
        <end position="198"/>
    </location>
</feature>
<dbReference type="PANTHER" id="PTHR42943:SF2">
    <property type="entry name" value="GLUTATHIONE S-TRANSFERASE KAPPA 1"/>
    <property type="match status" value="1"/>
</dbReference>
<evidence type="ECO:0000313" key="4">
    <source>
        <dbReference type="EMBL" id="AVO50861.1"/>
    </source>
</evidence>
<dbReference type="EC" id="5.99.1.4" evidence="1"/>
<accession>A0A2R3QGG5</accession>
<evidence type="ECO:0000256" key="2">
    <source>
        <dbReference type="PIRSR" id="PIRSR006386-1"/>
    </source>
</evidence>
<dbReference type="KEGG" id="mela:C6568_17725"/>
<keyword evidence="1" id="KW-0413">Isomerase</keyword>
<dbReference type="InterPro" id="IPR014440">
    <property type="entry name" value="HCCAis_GSTk"/>
</dbReference>
<dbReference type="PANTHER" id="PTHR42943">
    <property type="entry name" value="GLUTATHIONE S-TRANSFERASE KAPPA"/>
    <property type="match status" value="1"/>
</dbReference>
<dbReference type="InterPro" id="IPR051924">
    <property type="entry name" value="GST_Kappa/NadH"/>
</dbReference>
<dbReference type="GO" id="GO:0018845">
    <property type="term" value="F:2-hydroxychromene-2-carboxylate isomerase activity"/>
    <property type="evidence" value="ECO:0007669"/>
    <property type="project" value="UniProtKB-UniRule"/>
</dbReference>
<dbReference type="GO" id="GO:0004602">
    <property type="term" value="F:glutathione peroxidase activity"/>
    <property type="evidence" value="ECO:0007669"/>
    <property type="project" value="TreeGrafter"/>
</dbReference>
<dbReference type="InterPro" id="IPR044087">
    <property type="entry name" value="NahD-like"/>
</dbReference>